<sequence length="1158" mass="124809">MCGPRVCTAVTRHIPPVTIERQRRASDPAVSAWVSANAGSGKTTVLTRRVVRLLLAGAAPARILCLTFTKAAAANMQNRIFRDLGRWARLPDAELAREIAAIEGALPDAAALARARRLFAAAVETPGGLKLLTIHAFCERVLHLFPFEANVPAQFSVLDDRGAAELLGDARQAMLIEANLAPDGPLGRAMARVVEEAGAESFDKLVVELTGERDTLRAILRKARTPAGAAARLRRALGLGEEETVAAIEASISGEGLPAAEWRSIAAELRALGGKSHLSAAASLESAAAAGSLRERCEAYAGVFLTREEAPRATLLTQDGRKRLPGLAARLDAEQARVADLAERRRAAACVERSEALLVLAEKLIAGYETGKRRRAVLDFDDLVARTLSLLRRAGADWVLYKLDQGIDHILVDEAQDTSPSQWDIVERLAREFSAGEGARLVARTLFAVGDEKQSIYSFQGAAPDAFARMRRLFAGRFRDAEQPFEEIDLTHSFRSTRDVLAAVDAVFADVDNRRGLSFDDVATEHPTVRGEEPGRVEVWPVERPDAEPDIEAWDAPFDETPGSSPAAKVARRVAREVRRLIDEGDPATGARYRAGDVMVLVRSRNAVFEAVIRELKHERVAVAGADRLVLTDHIAVMDLVALARFVLAPQDDLTLAALLKTPLIGLDDAVLIRLAPGRRGTLWAALEAAAADDPACRAAHRRLAQWIDEAAFKPPTTFFADLLTRDGGRRAILARLGPEAIDALDEFLNAAANYERAETPSLQGFLAWLGAAEAQVKRDMDVARDEVRVMTVHGAKGLEARVVVLADTCGTPSGRHDPKLFFPVDPLAPQGEPLFAWSPKMASDPPLLALERLRLRRADEGEHRRLLYVAMTRAEERLVVTGFEGKRARRDGNWYDMIEEALRAGGARAEPMPEGAGERLVWERTPRIAVAAPSPAAAAAREADPPWLHAFAPAPAPAARVLRPSDAAAVPAAETVAARARGGAAAAARGRLAHRLLQSLPEIAPEDRLAAARRFLARAAPELADGHEALVGEVLRILDDPSFAPLFAPGGRAEVPIAGRLAREDGPPLAVTGRVDRLQAGEGAVLIADFKTSRDPPADLAGVPEDAVAQLAVYRALLARLYPGRTVRAALVWTARPALMELPEALLDAALARLLRA</sequence>
<feature type="domain" description="UvrD-like helicase ATP-binding" evidence="16">
    <location>
        <begin position="15"/>
        <end position="497"/>
    </location>
</feature>
<evidence type="ECO:0000256" key="12">
    <source>
        <dbReference type="ARBA" id="ARBA00034808"/>
    </source>
</evidence>
<comment type="caution">
    <text evidence="18">The sequence shown here is derived from an EMBL/GenBank/DDBJ whole genome shotgun (WGS) entry which is preliminary data.</text>
</comment>
<dbReference type="Proteomes" id="UP001242480">
    <property type="component" value="Unassembled WGS sequence"/>
</dbReference>
<comment type="catalytic activity">
    <reaction evidence="14">
        <text>ATP + H2O = ADP + phosphate + H(+)</text>
        <dbReference type="Rhea" id="RHEA:13065"/>
        <dbReference type="ChEBI" id="CHEBI:15377"/>
        <dbReference type="ChEBI" id="CHEBI:15378"/>
        <dbReference type="ChEBI" id="CHEBI:30616"/>
        <dbReference type="ChEBI" id="CHEBI:43474"/>
        <dbReference type="ChEBI" id="CHEBI:456216"/>
        <dbReference type="EC" id="5.6.2.4"/>
    </reaction>
</comment>
<keyword evidence="9" id="KW-0234">DNA repair</keyword>
<comment type="catalytic activity">
    <reaction evidence="11">
        <text>Couples ATP hydrolysis with the unwinding of duplex DNA by translocating in the 3'-5' direction.</text>
        <dbReference type="EC" id="5.6.2.4"/>
    </reaction>
</comment>
<evidence type="ECO:0000256" key="7">
    <source>
        <dbReference type="ARBA" id="ARBA00022840"/>
    </source>
</evidence>
<dbReference type="InterPro" id="IPR000212">
    <property type="entry name" value="DNA_helicase_UvrD/REP"/>
</dbReference>
<dbReference type="EC" id="5.6.2.4" evidence="12"/>
<dbReference type="Pfam" id="PF00580">
    <property type="entry name" value="UvrD-helicase"/>
    <property type="match status" value="1"/>
</dbReference>
<evidence type="ECO:0000256" key="4">
    <source>
        <dbReference type="ARBA" id="ARBA00022801"/>
    </source>
</evidence>
<keyword evidence="6" id="KW-0269">Exonuclease</keyword>
<dbReference type="PROSITE" id="PS51198">
    <property type="entry name" value="UVRD_HELICASE_ATP_BIND"/>
    <property type="match status" value="1"/>
</dbReference>
<keyword evidence="7 15" id="KW-0067">ATP-binding</keyword>
<keyword evidence="1" id="KW-0540">Nuclease</keyword>
<dbReference type="PROSITE" id="PS51217">
    <property type="entry name" value="UVRD_HELICASE_CTER"/>
    <property type="match status" value="1"/>
</dbReference>
<evidence type="ECO:0000256" key="6">
    <source>
        <dbReference type="ARBA" id="ARBA00022839"/>
    </source>
</evidence>
<evidence type="ECO:0000256" key="8">
    <source>
        <dbReference type="ARBA" id="ARBA00023125"/>
    </source>
</evidence>
<name>A0ABU0IZ67_9HYPH</name>
<evidence type="ECO:0000313" key="19">
    <source>
        <dbReference type="Proteomes" id="UP001242480"/>
    </source>
</evidence>
<keyword evidence="4 15" id="KW-0378">Hydrolase</keyword>
<dbReference type="Gene3D" id="3.40.50.300">
    <property type="entry name" value="P-loop containing nucleotide triphosphate hydrolases"/>
    <property type="match status" value="4"/>
</dbReference>
<feature type="binding site" evidence="15">
    <location>
        <begin position="36"/>
        <end position="43"/>
    </location>
    <ligand>
        <name>ATP</name>
        <dbReference type="ChEBI" id="CHEBI:30616"/>
    </ligand>
</feature>
<keyword evidence="2 15" id="KW-0547">Nucleotide-binding</keyword>
<dbReference type="EMBL" id="JAUSVX010000001">
    <property type="protein sequence ID" value="MDQ0467307.1"/>
    <property type="molecule type" value="Genomic_DNA"/>
</dbReference>
<dbReference type="SUPFAM" id="SSF52540">
    <property type="entry name" value="P-loop containing nucleoside triphosphate hydrolases"/>
    <property type="match status" value="1"/>
</dbReference>
<keyword evidence="3" id="KW-0227">DNA damage</keyword>
<dbReference type="Pfam" id="PF12705">
    <property type="entry name" value="PDDEXK_1"/>
    <property type="match status" value="1"/>
</dbReference>
<gene>
    <name evidence="18" type="ORF">QO011_000302</name>
</gene>
<evidence type="ECO:0000256" key="14">
    <source>
        <dbReference type="ARBA" id="ARBA00048988"/>
    </source>
</evidence>
<dbReference type="InterPro" id="IPR014017">
    <property type="entry name" value="DNA_helicase_UvrD-like_C"/>
</dbReference>
<evidence type="ECO:0000256" key="11">
    <source>
        <dbReference type="ARBA" id="ARBA00034617"/>
    </source>
</evidence>
<dbReference type="InterPro" id="IPR038726">
    <property type="entry name" value="PDDEXK_AddAB-type"/>
</dbReference>
<evidence type="ECO:0000259" key="17">
    <source>
        <dbReference type="PROSITE" id="PS51217"/>
    </source>
</evidence>
<dbReference type="RefSeq" id="WP_307266735.1">
    <property type="nucleotide sequence ID" value="NZ_JAUSVX010000001.1"/>
</dbReference>
<evidence type="ECO:0000313" key="18">
    <source>
        <dbReference type="EMBL" id="MDQ0467307.1"/>
    </source>
</evidence>
<evidence type="ECO:0000256" key="1">
    <source>
        <dbReference type="ARBA" id="ARBA00022722"/>
    </source>
</evidence>
<evidence type="ECO:0000256" key="13">
    <source>
        <dbReference type="ARBA" id="ARBA00034923"/>
    </source>
</evidence>
<dbReference type="InterPro" id="IPR014016">
    <property type="entry name" value="UvrD-like_ATP-bd"/>
</dbReference>
<dbReference type="InterPro" id="IPR014151">
    <property type="entry name" value="DNA_helicase_AddA"/>
</dbReference>
<dbReference type="InterPro" id="IPR011604">
    <property type="entry name" value="PDDEXK-like_dom_sf"/>
</dbReference>
<dbReference type="Gene3D" id="3.90.320.10">
    <property type="match status" value="1"/>
</dbReference>
<evidence type="ECO:0000256" key="2">
    <source>
        <dbReference type="ARBA" id="ARBA00022741"/>
    </source>
</evidence>
<keyword evidence="10" id="KW-0413">Isomerase</keyword>
<dbReference type="NCBIfam" id="TIGR02784">
    <property type="entry name" value="addA_alphas"/>
    <property type="match status" value="1"/>
</dbReference>
<reference evidence="18 19" key="1">
    <citation type="submission" date="2023-07" db="EMBL/GenBank/DDBJ databases">
        <title>Genomic Encyclopedia of Type Strains, Phase IV (KMG-IV): sequencing the most valuable type-strain genomes for metagenomic binning, comparative biology and taxonomic classification.</title>
        <authorList>
            <person name="Goeker M."/>
        </authorList>
    </citation>
    <scope>NUCLEOTIDE SEQUENCE [LARGE SCALE GENOMIC DNA]</scope>
    <source>
        <strain evidence="18 19">DSM 19619</strain>
    </source>
</reference>
<feature type="domain" description="UvrD-like helicase C-terminal" evidence="17">
    <location>
        <begin position="520"/>
        <end position="798"/>
    </location>
</feature>
<dbReference type="InterPro" id="IPR027417">
    <property type="entry name" value="P-loop_NTPase"/>
</dbReference>
<evidence type="ECO:0000256" key="9">
    <source>
        <dbReference type="ARBA" id="ARBA00023204"/>
    </source>
</evidence>
<dbReference type="PANTHER" id="PTHR11070">
    <property type="entry name" value="UVRD / RECB / PCRA DNA HELICASE FAMILY MEMBER"/>
    <property type="match status" value="1"/>
</dbReference>
<evidence type="ECO:0000256" key="3">
    <source>
        <dbReference type="ARBA" id="ARBA00022763"/>
    </source>
</evidence>
<dbReference type="PANTHER" id="PTHR11070:SF2">
    <property type="entry name" value="ATP-DEPENDENT DNA HELICASE SRS2"/>
    <property type="match status" value="1"/>
</dbReference>
<evidence type="ECO:0000256" key="15">
    <source>
        <dbReference type="PROSITE-ProRule" id="PRU00560"/>
    </source>
</evidence>
<keyword evidence="5 15" id="KW-0347">Helicase</keyword>
<keyword evidence="19" id="KW-1185">Reference proteome</keyword>
<dbReference type="GO" id="GO:0016787">
    <property type="term" value="F:hydrolase activity"/>
    <property type="evidence" value="ECO:0007669"/>
    <property type="project" value="UniProtKB-KW"/>
</dbReference>
<keyword evidence="8" id="KW-0238">DNA-binding</keyword>
<protein>
    <recommendedName>
        <fullName evidence="12">DNA 3'-5' helicase</fullName>
        <ecNumber evidence="12">5.6.2.4</ecNumber>
    </recommendedName>
    <alternativeName>
        <fullName evidence="13">DNA 3'-5' helicase II</fullName>
    </alternativeName>
</protein>
<organism evidence="18 19">
    <name type="scientific">Labrys wisconsinensis</name>
    <dbReference type="NCBI Taxonomy" id="425677"/>
    <lineage>
        <taxon>Bacteria</taxon>
        <taxon>Pseudomonadati</taxon>
        <taxon>Pseudomonadota</taxon>
        <taxon>Alphaproteobacteria</taxon>
        <taxon>Hyphomicrobiales</taxon>
        <taxon>Xanthobacteraceae</taxon>
        <taxon>Labrys</taxon>
    </lineage>
</organism>
<evidence type="ECO:0000256" key="10">
    <source>
        <dbReference type="ARBA" id="ARBA00023235"/>
    </source>
</evidence>
<evidence type="ECO:0000256" key="5">
    <source>
        <dbReference type="ARBA" id="ARBA00022806"/>
    </source>
</evidence>
<evidence type="ECO:0000259" key="16">
    <source>
        <dbReference type="PROSITE" id="PS51198"/>
    </source>
</evidence>
<dbReference type="Pfam" id="PF13361">
    <property type="entry name" value="UvrD_C"/>
    <property type="match status" value="1"/>
</dbReference>
<accession>A0ABU0IZ67</accession>
<proteinExistence type="predicted"/>
<dbReference type="GO" id="GO:0003678">
    <property type="term" value="F:DNA helicase activity"/>
    <property type="evidence" value="ECO:0007669"/>
    <property type="project" value="UniProtKB-EC"/>
</dbReference>